<evidence type="ECO:0000313" key="7">
    <source>
        <dbReference type="Proteomes" id="UP001597467"/>
    </source>
</evidence>
<evidence type="ECO:0000256" key="4">
    <source>
        <dbReference type="SAM" id="SignalP"/>
    </source>
</evidence>
<comment type="subcellular location">
    <subcellularLocation>
        <location evidence="1">Cell outer membrane</location>
    </subcellularLocation>
</comment>
<evidence type="ECO:0000259" key="5">
    <source>
        <dbReference type="Pfam" id="PF14905"/>
    </source>
</evidence>
<accession>A0ABW5K5R0</accession>
<evidence type="ECO:0000313" key="6">
    <source>
        <dbReference type="EMBL" id="MFD2542952.1"/>
    </source>
</evidence>
<sequence length="799" mass="91736">MKLKNSLKLFFFLVPLGMFSQEFTVSGKVYDVENTPISYANIVLLNKQDSTIVSGTSSNDFGAFSLHNISRNEYILKASFIGFNEFTKEIVVDKNTNLATIILNESTQSLEEVAIVVKKPSVKKEADRLIFNVENTALSEGNMMEVLRSTPGVLVVDSNISIKNTTPTVYINDKKVHLSGDELAQLLEGSPANSIKSIEVITNPPAKYDASSGAVLNIVMAKNLITGYRGSVAGNFTQGVFPKTNLATTHFYKDEKINFFGNYSFTQSKINRENTDVINYIENNAVSQQWNSDTDRNTWSKTHNINFNLDYFFDDKNTLSLSSNLLFLPYYKYRINSMSVIEDYTNASSYNLKTNNLSRDNKHNLGFDLDYVHVFNNASKLTFNSHYTIYDYHREQKVLSSYFYEDSTNDNNAFSTNANQDTSIYTSQLDYNTAIDETSSFYAGIKTSFIKTESDIAHFDVIADVETLNQENTDAFNYDEDIFAAYFSYEKTWEKWSLFTGFRIEQTNIEGVSPITNEENKQDYFKGFPTFNLSHQLTSNINIYTNYKRSVERPSYQDLNPFKYYLNDNTIVTGNPNLQPAFIDHVVLGTTIKDIYTFEAYYKHTDASFIELPIQNNEENQLIFTPLNLNNTIEYGFDFSTYFNVTKNWFVYFVTSFYNIQDEAIFNDTLLKTDRWSNYSVLSNDFSFLKDKSLSANFTLVYIGKNQQGFQEVDSRLSSDLAIKKTVLKNKGVISLSFSDIFNEQDFSVTNRYLNQNSTSYTNQDNRYVKVGFSYKFGNTTLQTNERTKSRKERDRLEK</sequence>
<dbReference type="Gene3D" id="2.60.40.1120">
    <property type="entry name" value="Carboxypeptidase-like, regulatory domain"/>
    <property type="match status" value="1"/>
</dbReference>
<dbReference type="Gene3D" id="2.40.170.20">
    <property type="entry name" value="TonB-dependent receptor, beta-barrel domain"/>
    <property type="match status" value="1"/>
</dbReference>
<dbReference type="Proteomes" id="UP001597467">
    <property type="component" value="Unassembled WGS sequence"/>
</dbReference>
<keyword evidence="7" id="KW-1185">Reference proteome</keyword>
<feature type="signal peptide" evidence="4">
    <location>
        <begin position="1"/>
        <end position="20"/>
    </location>
</feature>
<name>A0ABW5K5R0_9FLAO</name>
<keyword evidence="3" id="KW-0998">Cell outer membrane</keyword>
<evidence type="ECO:0000256" key="2">
    <source>
        <dbReference type="ARBA" id="ARBA00023136"/>
    </source>
</evidence>
<gene>
    <name evidence="6" type="ORF">ACFSSB_11535</name>
</gene>
<organism evidence="6 7">
    <name type="scientific">Lacinutrix gracilariae</name>
    <dbReference type="NCBI Taxonomy" id="1747198"/>
    <lineage>
        <taxon>Bacteria</taxon>
        <taxon>Pseudomonadati</taxon>
        <taxon>Bacteroidota</taxon>
        <taxon>Flavobacteriia</taxon>
        <taxon>Flavobacteriales</taxon>
        <taxon>Flavobacteriaceae</taxon>
        <taxon>Lacinutrix</taxon>
    </lineage>
</organism>
<comment type="caution">
    <text evidence="6">The sequence shown here is derived from an EMBL/GenBank/DDBJ whole genome shotgun (WGS) entry which is preliminary data.</text>
</comment>
<dbReference type="InterPro" id="IPR036942">
    <property type="entry name" value="Beta-barrel_TonB_sf"/>
</dbReference>
<dbReference type="EMBL" id="JBHULM010000011">
    <property type="protein sequence ID" value="MFD2542952.1"/>
    <property type="molecule type" value="Genomic_DNA"/>
</dbReference>
<dbReference type="Pfam" id="PF14905">
    <property type="entry name" value="OMP_b-brl_3"/>
    <property type="match status" value="1"/>
</dbReference>
<dbReference type="SUPFAM" id="SSF56935">
    <property type="entry name" value="Porins"/>
    <property type="match status" value="1"/>
</dbReference>
<keyword evidence="4" id="KW-0732">Signal</keyword>
<evidence type="ECO:0000256" key="3">
    <source>
        <dbReference type="ARBA" id="ARBA00023237"/>
    </source>
</evidence>
<feature type="domain" description="Outer membrane protein beta-barrel" evidence="5">
    <location>
        <begin position="376"/>
        <end position="775"/>
    </location>
</feature>
<feature type="chain" id="PRO_5046676436" evidence="4">
    <location>
        <begin position="21"/>
        <end position="799"/>
    </location>
</feature>
<keyword evidence="2" id="KW-0472">Membrane</keyword>
<evidence type="ECO:0000256" key="1">
    <source>
        <dbReference type="ARBA" id="ARBA00004442"/>
    </source>
</evidence>
<dbReference type="InterPro" id="IPR008969">
    <property type="entry name" value="CarboxyPept-like_regulatory"/>
</dbReference>
<dbReference type="Pfam" id="PF13715">
    <property type="entry name" value="CarbopepD_reg_2"/>
    <property type="match status" value="1"/>
</dbReference>
<reference evidence="7" key="1">
    <citation type="journal article" date="2019" name="Int. J. Syst. Evol. Microbiol.">
        <title>The Global Catalogue of Microorganisms (GCM) 10K type strain sequencing project: providing services to taxonomists for standard genome sequencing and annotation.</title>
        <authorList>
            <consortium name="The Broad Institute Genomics Platform"/>
            <consortium name="The Broad Institute Genome Sequencing Center for Infectious Disease"/>
            <person name="Wu L."/>
            <person name="Ma J."/>
        </authorList>
    </citation>
    <scope>NUCLEOTIDE SEQUENCE [LARGE SCALE GENOMIC DNA]</scope>
    <source>
        <strain evidence="7">KCTC 42808</strain>
    </source>
</reference>
<dbReference type="InterPro" id="IPR041700">
    <property type="entry name" value="OMP_b-brl_3"/>
</dbReference>
<dbReference type="RefSeq" id="WP_379904352.1">
    <property type="nucleotide sequence ID" value="NZ_JBHULM010000011.1"/>
</dbReference>
<proteinExistence type="predicted"/>
<dbReference type="SUPFAM" id="SSF49464">
    <property type="entry name" value="Carboxypeptidase regulatory domain-like"/>
    <property type="match status" value="1"/>
</dbReference>
<protein>
    <submittedName>
        <fullName evidence="6">Outer membrane beta-barrel protein</fullName>
    </submittedName>
</protein>